<evidence type="ECO:0008006" key="3">
    <source>
        <dbReference type="Google" id="ProtNLM"/>
    </source>
</evidence>
<evidence type="ECO:0000313" key="2">
    <source>
        <dbReference type="Proteomes" id="UP000189437"/>
    </source>
</evidence>
<dbReference type="RefSeq" id="WP_167366151.1">
    <property type="nucleotide sequence ID" value="NZ_MLHH01000003.1"/>
</dbReference>
<accession>A0A1V3IBI9</accession>
<organism evidence="1 2">
    <name type="scientific">Rodentibacter heidelbergensis</name>
    <dbReference type="NCBI Taxonomy" id="1908258"/>
    <lineage>
        <taxon>Bacteria</taxon>
        <taxon>Pseudomonadati</taxon>
        <taxon>Pseudomonadota</taxon>
        <taxon>Gammaproteobacteria</taxon>
        <taxon>Pasteurellales</taxon>
        <taxon>Pasteurellaceae</taxon>
        <taxon>Rodentibacter</taxon>
    </lineage>
</organism>
<name>A0A1V3IBI9_9PAST</name>
<dbReference type="Proteomes" id="UP000189437">
    <property type="component" value="Unassembled WGS sequence"/>
</dbReference>
<sequence>MSVMVTLMVVSIVFLAFNRWTAHQRQRAVKIYHDVQALQIAENQAQRQFLGLPCEQQLKQNGMAFQIQCQHNQVVIRSHWGEFSLKND</sequence>
<evidence type="ECO:0000313" key="1">
    <source>
        <dbReference type="EMBL" id="OOF37553.1"/>
    </source>
</evidence>
<dbReference type="InterPro" id="IPR020511">
    <property type="entry name" value="Uncharacterised_HI0941"/>
</dbReference>
<dbReference type="EMBL" id="MLHH01000003">
    <property type="protein sequence ID" value="OOF37553.1"/>
    <property type="molecule type" value="Genomic_DNA"/>
</dbReference>
<dbReference type="STRING" id="1908258.BKK48_01075"/>
<dbReference type="AlphaFoldDB" id="A0A1V3IBI9"/>
<proteinExistence type="predicted"/>
<dbReference type="Pfam" id="PF17344">
    <property type="entry name" value="DUF5374"/>
    <property type="match status" value="1"/>
</dbReference>
<keyword evidence="2" id="KW-1185">Reference proteome</keyword>
<protein>
    <recommendedName>
        <fullName evidence="3">DUF5374 domain-containing protein</fullName>
    </recommendedName>
</protein>
<gene>
    <name evidence="1" type="ORF">BKK48_01075</name>
</gene>
<comment type="caution">
    <text evidence="1">The sequence shown here is derived from an EMBL/GenBank/DDBJ whole genome shotgun (WGS) entry which is preliminary data.</text>
</comment>
<reference evidence="1 2" key="1">
    <citation type="submission" date="2016-10" db="EMBL/GenBank/DDBJ databases">
        <title>Rodentibacter gen. nov. and new species.</title>
        <authorList>
            <person name="Christensen H."/>
        </authorList>
    </citation>
    <scope>NUCLEOTIDE SEQUENCE [LARGE SCALE GENOMIC DNA]</scope>
    <source>
        <strain evidence="1 2">Ac69</strain>
    </source>
</reference>